<evidence type="ECO:0000313" key="3">
    <source>
        <dbReference type="EMBL" id="NLR91538.1"/>
    </source>
</evidence>
<dbReference type="EMBL" id="JABAIL010000003">
    <property type="protein sequence ID" value="NLR91538.1"/>
    <property type="molecule type" value="Genomic_DNA"/>
</dbReference>
<dbReference type="InterPro" id="IPR011600">
    <property type="entry name" value="Pept_C14_caspase"/>
</dbReference>
<evidence type="ECO:0000313" key="4">
    <source>
        <dbReference type="Proteomes" id="UP000585050"/>
    </source>
</evidence>
<keyword evidence="4" id="KW-1185">Reference proteome</keyword>
<keyword evidence="1" id="KW-0472">Membrane</keyword>
<protein>
    <submittedName>
        <fullName evidence="3">Caspase family protein</fullName>
    </submittedName>
</protein>
<dbReference type="InterPro" id="IPR029030">
    <property type="entry name" value="Caspase-like_dom_sf"/>
</dbReference>
<dbReference type="RefSeq" id="WP_211093257.1">
    <property type="nucleotide sequence ID" value="NZ_JABAIL010000003.1"/>
</dbReference>
<dbReference type="AlphaFoldDB" id="A0A7X8SK02"/>
<accession>A0A7X8SK02</accession>
<keyword evidence="1" id="KW-0812">Transmembrane</keyword>
<dbReference type="GO" id="GO:0006508">
    <property type="term" value="P:proteolysis"/>
    <property type="evidence" value="ECO:0007669"/>
    <property type="project" value="InterPro"/>
</dbReference>
<evidence type="ECO:0000256" key="1">
    <source>
        <dbReference type="SAM" id="Phobius"/>
    </source>
</evidence>
<dbReference type="Proteomes" id="UP000585050">
    <property type="component" value="Unassembled WGS sequence"/>
</dbReference>
<dbReference type="Gene3D" id="3.40.50.1460">
    <property type="match status" value="1"/>
</dbReference>
<comment type="caution">
    <text evidence="3">The sequence shown here is derived from an EMBL/GenBank/DDBJ whole genome shotgun (WGS) entry which is preliminary data.</text>
</comment>
<name>A0A7X8SK02_9BACT</name>
<dbReference type="SUPFAM" id="SSF52129">
    <property type="entry name" value="Caspase-like"/>
    <property type="match status" value="1"/>
</dbReference>
<organism evidence="3 4">
    <name type="scientific">Flammeovirga agarivorans</name>
    <dbReference type="NCBI Taxonomy" id="2726742"/>
    <lineage>
        <taxon>Bacteria</taxon>
        <taxon>Pseudomonadati</taxon>
        <taxon>Bacteroidota</taxon>
        <taxon>Cytophagia</taxon>
        <taxon>Cytophagales</taxon>
        <taxon>Flammeovirgaceae</taxon>
        <taxon>Flammeovirga</taxon>
    </lineage>
</organism>
<proteinExistence type="predicted"/>
<feature type="domain" description="Peptidase C14 caspase" evidence="2">
    <location>
        <begin position="30"/>
        <end position="243"/>
    </location>
</feature>
<evidence type="ECO:0000259" key="2">
    <source>
        <dbReference type="Pfam" id="PF00656"/>
    </source>
</evidence>
<gene>
    <name evidence="3" type="ORF">HGP29_09995</name>
</gene>
<keyword evidence="1" id="KW-1133">Transmembrane helix</keyword>
<dbReference type="Pfam" id="PF00656">
    <property type="entry name" value="Peptidase_C14"/>
    <property type="match status" value="1"/>
</dbReference>
<reference evidence="3 4" key="1">
    <citation type="submission" date="2020-04" db="EMBL/GenBank/DDBJ databases">
        <title>Flammeovirga sp. SR4, a novel species isolated from seawater.</title>
        <authorList>
            <person name="Wang X."/>
        </authorList>
    </citation>
    <scope>NUCLEOTIDE SEQUENCE [LARGE SCALE GENOMIC DNA]</scope>
    <source>
        <strain evidence="3 4">SR4</strain>
    </source>
</reference>
<sequence>MTTKFLILSFFLPFISIAQTEHQELVNSQQYALVIGTNDYQGKPDWQNLENAENDAKSIEEVLKKDYFFKTKLLLSPTREDVEKAILRYNNILSEQDRFLIYIAGHGDYDASSFDDGFLVFKDTKTVKKDPTRNTYLQYKKLSGMLEALKAKHVAIVLDVCFGGSFNENLRDKSRSRGAEMDRNTMKFLNKKMHKTTRVYLTSGALEEVPDNGVNGHSPFCNAILNALYQEDLELFTLSDLHHSTKRTQTESLYGSFGSDDPGSEFIFSKGSKVSLSEMNNSQTSISSDINEEIATRGVKEEKDINLYTIGVIIILLLVFVILKLYLSNRRKVAAVQPQPVETVTEVKEEKIIEQPIVNYDVLSEEEKVKYITQKDFTSFNDQQLEHIKHQLSLYEIYRKNLQHAEIAAAKHGENIPPIVLHRMEDAKKGMREVKNNLLALLS</sequence>
<dbReference type="GO" id="GO:0004197">
    <property type="term" value="F:cysteine-type endopeptidase activity"/>
    <property type="evidence" value="ECO:0007669"/>
    <property type="project" value="InterPro"/>
</dbReference>
<feature type="transmembrane region" description="Helical" evidence="1">
    <location>
        <begin position="307"/>
        <end position="327"/>
    </location>
</feature>